<evidence type="ECO:0008006" key="9">
    <source>
        <dbReference type="Google" id="ProtNLM"/>
    </source>
</evidence>
<evidence type="ECO:0000256" key="6">
    <source>
        <dbReference type="SAM" id="Phobius"/>
    </source>
</evidence>
<evidence type="ECO:0000256" key="5">
    <source>
        <dbReference type="SAM" id="MobiDB-lite"/>
    </source>
</evidence>
<gene>
    <name evidence="7" type="ORF">DDZ13_13410</name>
</gene>
<keyword evidence="2" id="KW-1003">Cell membrane</keyword>
<sequence length="565" mass="62666">MISWIQHHLIRHGRWIFLTLLAVIIIAFVFTIGNTPGCTTDRSNYQESLFYGIDLNSRLEAGEIGQKVSLSAMLNGQQFRSDQQFQNALTGRIAMLSLADEIGIPAPSQEALAEYIRTKNAFRGPDGNFSTDSYVNFVDSYESNPRAPKGLVIKALEEDYRIEQVNEALAGPGYLLPAEASAQARQSRTKLSLATAGLAYNDFQPEIEPDEATLKAYYEENKQRYEIPERVQASYVLFESERFTGQADEADEAELREHFAANRADFVAGYEAANQTDASSDGEEAEAEGDAEPEKQTETVTFDKVREAVAQSYAEQQASLAANEAAQAFAYQLYRDSIELDSASFNQLLNDNGVSLTEIEPYTEAGARQRALSPEMLESAFALTGKRYYSDAYEVDGGYAVLIYKGRIEPKIPPYEDVAAEVATDYSTQEKRRLFNEKGESLKSELETAVSEGTAFAEAAESLDLEVTSYESFEVKDAPSDLNRSALQQAQSLNEGEISPMLTLRGTGTFVYVKSKEVPELSEEDPDLAQTRTMLERWASFTTRSDLTNELILRGLPAESTETAE</sequence>
<dbReference type="InParanoid" id="A0A317ZD88"/>
<accession>A0A317ZD88</accession>
<comment type="subcellular location">
    <subcellularLocation>
        <location evidence="1">Cell membrane</location>
    </subcellularLocation>
</comment>
<name>A0A317ZD88_9BACT</name>
<keyword evidence="3 6" id="KW-0472">Membrane</keyword>
<dbReference type="InterPro" id="IPR027304">
    <property type="entry name" value="Trigger_fact/SurA_dom_sf"/>
</dbReference>
<feature type="compositionally biased region" description="Acidic residues" evidence="5">
    <location>
        <begin position="280"/>
        <end position="291"/>
    </location>
</feature>
<dbReference type="OrthoDB" id="183505at2"/>
<dbReference type="PANTHER" id="PTHR47529:SF1">
    <property type="entry name" value="PERIPLASMIC CHAPERONE PPID"/>
    <property type="match status" value="1"/>
</dbReference>
<organism evidence="7 8">
    <name type="scientific">Coraliomargarita sinensis</name>
    <dbReference type="NCBI Taxonomy" id="2174842"/>
    <lineage>
        <taxon>Bacteria</taxon>
        <taxon>Pseudomonadati</taxon>
        <taxon>Verrucomicrobiota</taxon>
        <taxon>Opitutia</taxon>
        <taxon>Puniceicoccales</taxon>
        <taxon>Coraliomargaritaceae</taxon>
        <taxon>Coraliomargarita</taxon>
    </lineage>
</organism>
<dbReference type="RefSeq" id="WP_110131970.1">
    <property type="nucleotide sequence ID" value="NZ_QHJQ01000011.1"/>
</dbReference>
<comment type="caution">
    <text evidence="7">The sequence shown here is derived from an EMBL/GenBank/DDBJ whole genome shotgun (WGS) entry which is preliminary data.</text>
</comment>
<keyword evidence="6" id="KW-1133">Transmembrane helix</keyword>
<reference evidence="7 8" key="1">
    <citation type="submission" date="2018-05" db="EMBL/GenBank/DDBJ databases">
        <title>Coraliomargarita sinensis sp. nov., isolated from a marine solar saltern.</title>
        <authorList>
            <person name="Zhou L.Y."/>
        </authorList>
    </citation>
    <scope>NUCLEOTIDE SEQUENCE [LARGE SCALE GENOMIC DNA]</scope>
    <source>
        <strain evidence="7 8">WN38</strain>
    </source>
</reference>
<dbReference type="EMBL" id="QHJQ01000011">
    <property type="protein sequence ID" value="PXA03215.1"/>
    <property type="molecule type" value="Genomic_DNA"/>
</dbReference>
<dbReference type="Proteomes" id="UP000247099">
    <property type="component" value="Unassembled WGS sequence"/>
</dbReference>
<feature type="transmembrane region" description="Helical" evidence="6">
    <location>
        <begin position="12"/>
        <end position="33"/>
    </location>
</feature>
<evidence type="ECO:0000313" key="7">
    <source>
        <dbReference type="EMBL" id="PXA03215.1"/>
    </source>
</evidence>
<protein>
    <recommendedName>
        <fullName evidence="9">PpiC domain-containing protein</fullName>
    </recommendedName>
</protein>
<evidence type="ECO:0000313" key="8">
    <source>
        <dbReference type="Proteomes" id="UP000247099"/>
    </source>
</evidence>
<evidence type="ECO:0000256" key="3">
    <source>
        <dbReference type="ARBA" id="ARBA00023136"/>
    </source>
</evidence>
<feature type="region of interest" description="Disordered" evidence="5">
    <location>
        <begin position="274"/>
        <end position="297"/>
    </location>
</feature>
<dbReference type="AlphaFoldDB" id="A0A317ZD88"/>
<keyword evidence="4" id="KW-0143">Chaperone</keyword>
<dbReference type="InterPro" id="IPR052029">
    <property type="entry name" value="PpiD_chaperone"/>
</dbReference>
<dbReference type="PANTHER" id="PTHR47529">
    <property type="entry name" value="PEPTIDYL-PROLYL CIS-TRANS ISOMERASE D"/>
    <property type="match status" value="1"/>
</dbReference>
<evidence type="ECO:0000256" key="2">
    <source>
        <dbReference type="ARBA" id="ARBA00022475"/>
    </source>
</evidence>
<evidence type="ECO:0000256" key="4">
    <source>
        <dbReference type="ARBA" id="ARBA00023186"/>
    </source>
</evidence>
<proteinExistence type="predicted"/>
<dbReference type="SUPFAM" id="SSF109998">
    <property type="entry name" value="Triger factor/SurA peptide-binding domain-like"/>
    <property type="match status" value="1"/>
</dbReference>
<keyword evidence="8" id="KW-1185">Reference proteome</keyword>
<keyword evidence="6" id="KW-0812">Transmembrane</keyword>
<evidence type="ECO:0000256" key="1">
    <source>
        <dbReference type="ARBA" id="ARBA00004236"/>
    </source>
</evidence>
<dbReference type="GO" id="GO:0005886">
    <property type="term" value="C:plasma membrane"/>
    <property type="evidence" value="ECO:0007669"/>
    <property type="project" value="UniProtKB-SubCell"/>
</dbReference>